<evidence type="ECO:0000313" key="2">
    <source>
        <dbReference type="EMBL" id="TPP67429.1"/>
    </source>
</evidence>
<comment type="caution">
    <text evidence="2">The sequence shown here is derived from an EMBL/GenBank/DDBJ whole genome shotgun (WGS) entry which is preliminary data.</text>
</comment>
<name>A0A504Z3E1_FASGI</name>
<sequence length="116" mass="13720">MGVHPVAGHFISEHFVFDKTFETYSYYGILNLLTFNVGYHVEHHDFPYIAGSRLPLLRKIAPEYYETIPHHDSWVKVLYDFVTRPDIGPFSRIRRRRATTKQMSQTFCVQDQKIID</sequence>
<protein>
    <submittedName>
        <fullName evidence="2">Sphingolipid delta(4)-desaturase/C4-hydroxylase DES2</fullName>
    </submittedName>
</protein>
<feature type="domain" description="Fatty acid desaturase" evidence="1">
    <location>
        <begin position="15"/>
        <end position="66"/>
    </location>
</feature>
<dbReference type="Pfam" id="PF00487">
    <property type="entry name" value="FA_desaturase"/>
    <property type="match status" value="1"/>
</dbReference>
<dbReference type="GO" id="GO:0016020">
    <property type="term" value="C:membrane"/>
    <property type="evidence" value="ECO:0007669"/>
    <property type="project" value="GOC"/>
</dbReference>
<accession>A0A504Z3E1</accession>
<dbReference type="OrthoDB" id="200948at2759"/>
<proteinExistence type="predicted"/>
<dbReference type="PANTHER" id="PTHR12879">
    <property type="entry name" value="SPHINGOLIPID DELTA 4 DESATURASE/C-4 HYDROXYLASE PROTEIN DES2"/>
    <property type="match status" value="1"/>
</dbReference>
<dbReference type="InterPro" id="IPR005804">
    <property type="entry name" value="FA_desaturase_dom"/>
</dbReference>
<evidence type="ECO:0000259" key="1">
    <source>
        <dbReference type="Pfam" id="PF00487"/>
    </source>
</evidence>
<keyword evidence="3" id="KW-1185">Reference proteome</keyword>
<dbReference type="Proteomes" id="UP000316759">
    <property type="component" value="Unassembled WGS sequence"/>
</dbReference>
<dbReference type="EMBL" id="SUNJ01000693">
    <property type="protein sequence ID" value="TPP67429.1"/>
    <property type="molecule type" value="Genomic_DNA"/>
</dbReference>
<organism evidence="2 3">
    <name type="scientific">Fasciola gigantica</name>
    <name type="common">Giant liver fluke</name>
    <dbReference type="NCBI Taxonomy" id="46835"/>
    <lineage>
        <taxon>Eukaryota</taxon>
        <taxon>Metazoa</taxon>
        <taxon>Spiralia</taxon>
        <taxon>Lophotrochozoa</taxon>
        <taxon>Platyhelminthes</taxon>
        <taxon>Trematoda</taxon>
        <taxon>Digenea</taxon>
        <taxon>Plagiorchiida</taxon>
        <taxon>Echinostomata</taxon>
        <taxon>Echinostomatoidea</taxon>
        <taxon>Fasciolidae</taxon>
        <taxon>Fasciola</taxon>
    </lineage>
</organism>
<dbReference type="GO" id="GO:0042284">
    <property type="term" value="F:sphingolipid delta-4 desaturase activity"/>
    <property type="evidence" value="ECO:0007669"/>
    <property type="project" value="TreeGrafter"/>
</dbReference>
<gene>
    <name evidence="2" type="ORF">FGIG_11312</name>
</gene>
<dbReference type="AlphaFoldDB" id="A0A504Z3E1"/>
<evidence type="ECO:0000313" key="3">
    <source>
        <dbReference type="Proteomes" id="UP000316759"/>
    </source>
</evidence>
<reference evidence="2 3" key="1">
    <citation type="submission" date="2019-04" db="EMBL/GenBank/DDBJ databases">
        <title>Annotation for the trematode Fasciola gigantica.</title>
        <authorList>
            <person name="Choi Y.-J."/>
        </authorList>
    </citation>
    <scope>NUCLEOTIDE SEQUENCE [LARGE SCALE GENOMIC DNA]</scope>
    <source>
        <strain evidence="2">Uganda_cow_1</strain>
    </source>
</reference>
<dbReference type="GO" id="GO:0046513">
    <property type="term" value="P:ceramide biosynthetic process"/>
    <property type="evidence" value="ECO:0007669"/>
    <property type="project" value="TreeGrafter"/>
</dbReference>
<dbReference type="PANTHER" id="PTHR12879:SF8">
    <property type="entry name" value="SPHINGOLIPID DELTA(4)-DESATURASE DES1"/>
    <property type="match status" value="1"/>
</dbReference>
<dbReference type="STRING" id="46835.A0A504Z3E1"/>